<reference evidence="2" key="1">
    <citation type="submission" date="2022-07" db="EMBL/GenBank/DDBJ databases">
        <title>Taxonomy of Novel Oxalotrophic and Methylotrophic Bacteria.</title>
        <authorList>
            <person name="Sahin N."/>
            <person name="Tani A."/>
        </authorList>
    </citation>
    <scope>NUCLEOTIDE SEQUENCE</scope>
    <source>
        <strain evidence="2">Y10</strain>
    </source>
</reference>
<sequence>MVNFNRKLAKKAGLSKDDQLQYLYMEVDFALPESDSISVPLFLFDVKNPASVKKFENYDGKLLDNINTNNMRANLNGKFKVKAMLSRESSGFWKELVTITTDIAKSASQLMLGNPFGASELLTCFQGRVSSGLDELGTLSDADKNKGTNGNTITQEHSFLINLIEYNKDPDYREVVTGVRLYRVHWSFDHNRGKSKFFKGIDNKDFPGPESFQNAVKNHTYPMILVVETRFMPKINSEEPAFTDAYQTKIAEEYLTFSEGEQPMFKHYVRNFANAYNIQKNLDNYLKNIHSTNESLKASLLIETIEESYLYKQNVAEEHKRYNYISEEENKDDRYALVANRYNEIDRQLNNFYEENKYIDNLAKSHQLLTALLNPLEGKETSSEALYNQISTLKYFDEILASVTQESYENKKSYIRYRALLKTYEAALFEKLTGAPEAEKELAFYQEVMENYAQCDLCVAECQKQITAMEEAAAAKAEAEKIAAEKAAQEEAIKKEETPETIEVSAEPEVIETTEKP</sequence>
<gene>
    <name evidence="2" type="ORF">Y10_01710</name>
</gene>
<comment type="caution">
    <text evidence="2">The sequence shown here is derived from an EMBL/GenBank/DDBJ whole genome shotgun (WGS) entry which is preliminary data.</text>
</comment>
<name>A0ABQ5MEK5_9FLAO</name>
<accession>A0ABQ5MEK5</accession>
<keyword evidence="3" id="KW-1185">Reference proteome</keyword>
<dbReference type="EMBL" id="BRVO01000001">
    <property type="protein sequence ID" value="GLB47803.1"/>
    <property type="molecule type" value="Genomic_DNA"/>
</dbReference>
<proteinExistence type="predicted"/>
<protein>
    <submittedName>
        <fullName evidence="2">Uncharacterized protein</fullName>
    </submittedName>
</protein>
<evidence type="ECO:0000256" key="1">
    <source>
        <dbReference type="SAM" id="MobiDB-lite"/>
    </source>
</evidence>
<evidence type="ECO:0000313" key="3">
    <source>
        <dbReference type="Proteomes" id="UP001143543"/>
    </source>
</evidence>
<dbReference type="Proteomes" id="UP001143543">
    <property type="component" value="Unassembled WGS sequence"/>
</dbReference>
<evidence type="ECO:0000313" key="2">
    <source>
        <dbReference type="EMBL" id="GLB47803.1"/>
    </source>
</evidence>
<organism evidence="2 3">
    <name type="scientific">Neptunitalea lumnitzerae</name>
    <dbReference type="NCBI Taxonomy" id="2965509"/>
    <lineage>
        <taxon>Bacteria</taxon>
        <taxon>Pseudomonadati</taxon>
        <taxon>Bacteroidota</taxon>
        <taxon>Flavobacteriia</taxon>
        <taxon>Flavobacteriales</taxon>
        <taxon>Flavobacteriaceae</taxon>
        <taxon>Neptunitalea</taxon>
    </lineage>
</organism>
<feature type="region of interest" description="Disordered" evidence="1">
    <location>
        <begin position="490"/>
        <end position="517"/>
    </location>
</feature>